<dbReference type="AlphaFoldDB" id="A0A6J5JK86"/>
<feature type="region of interest" description="Disordered" evidence="1">
    <location>
        <begin position="1"/>
        <end position="44"/>
    </location>
</feature>
<dbReference type="Proteomes" id="UP000494120">
    <property type="component" value="Unassembled WGS sequence"/>
</dbReference>
<dbReference type="EMBL" id="CABWIL020000033">
    <property type="protein sequence ID" value="CAB3972486.1"/>
    <property type="molecule type" value="Genomic_DNA"/>
</dbReference>
<gene>
    <name evidence="3" type="ORF">BLA17378_00853</name>
    <name evidence="2" type="ORF">BLA3211_06991</name>
</gene>
<name>A0A6J5JK86_9BURK</name>
<reference evidence="2 5" key="1">
    <citation type="submission" date="2020-04" db="EMBL/GenBank/DDBJ databases">
        <authorList>
            <person name="Depoorter E."/>
        </authorList>
    </citation>
    <scope>NUCLEOTIDE SEQUENCE [LARGE SCALE GENOMIC DNA]</scope>
    <source>
        <strain evidence="2 5">BCC0217</strain>
        <strain evidence="3 4">R-17378</strain>
    </source>
</reference>
<dbReference type="RefSeq" id="WP_302479389.1">
    <property type="nucleotide sequence ID" value="NZ_CABVQG010000002.1"/>
</dbReference>
<proteinExistence type="predicted"/>
<evidence type="ECO:0000313" key="3">
    <source>
        <dbReference type="EMBL" id="VWC51448.1"/>
    </source>
</evidence>
<accession>A0A6J5JK86</accession>
<dbReference type="EMBL" id="CABVQG010000002">
    <property type="protein sequence ID" value="VWC51448.1"/>
    <property type="molecule type" value="Genomic_DNA"/>
</dbReference>
<dbReference type="Proteomes" id="UP000494301">
    <property type="component" value="Unassembled WGS sequence"/>
</dbReference>
<evidence type="ECO:0000313" key="2">
    <source>
        <dbReference type="EMBL" id="CAB3972486.1"/>
    </source>
</evidence>
<evidence type="ECO:0000313" key="4">
    <source>
        <dbReference type="Proteomes" id="UP000494120"/>
    </source>
</evidence>
<sequence length="44" mass="4846">MDDDSSRLSCAGTRSHAMPANTRFPASYQPIAPDAARREALVRR</sequence>
<evidence type="ECO:0000313" key="5">
    <source>
        <dbReference type="Proteomes" id="UP000494301"/>
    </source>
</evidence>
<keyword evidence="4" id="KW-1185">Reference proteome</keyword>
<organism evidence="2 5">
    <name type="scientific">Burkholderia aenigmatica</name>
    <dbReference type="NCBI Taxonomy" id="2015348"/>
    <lineage>
        <taxon>Bacteria</taxon>
        <taxon>Pseudomonadati</taxon>
        <taxon>Pseudomonadota</taxon>
        <taxon>Betaproteobacteria</taxon>
        <taxon>Burkholderiales</taxon>
        <taxon>Burkholderiaceae</taxon>
        <taxon>Burkholderia</taxon>
        <taxon>Burkholderia cepacia complex</taxon>
    </lineage>
</organism>
<feature type="compositionally biased region" description="Basic and acidic residues" evidence="1">
    <location>
        <begin position="35"/>
        <end position="44"/>
    </location>
</feature>
<protein>
    <submittedName>
        <fullName evidence="2">Uncharacterized protein</fullName>
    </submittedName>
</protein>
<evidence type="ECO:0000256" key="1">
    <source>
        <dbReference type="SAM" id="MobiDB-lite"/>
    </source>
</evidence>